<dbReference type="InterPro" id="IPR014922">
    <property type="entry name" value="YdhG-like"/>
</dbReference>
<dbReference type="OrthoDB" id="214150at2"/>
<gene>
    <name evidence="2" type="ORF">RHIZ70_2345</name>
</gene>
<dbReference type="Proteomes" id="UP000254764">
    <property type="component" value="Unassembled WGS sequence"/>
</dbReference>
<keyword evidence="3" id="KW-1185">Reference proteome</keyword>
<dbReference type="PIRSF" id="PIRSF021308">
    <property type="entry name" value="UCP021308"/>
    <property type="match status" value="1"/>
</dbReference>
<organism evidence="2 3">
    <name type="scientific">Ciceribacter selenitireducens ATCC BAA-1503</name>
    <dbReference type="NCBI Taxonomy" id="1336235"/>
    <lineage>
        <taxon>Bacteria</taxon>
        <taxon>Pseudomonadati</taxon>
        <taxon>Pseudomonadota</taxon>
        <taxon>Alphaproteobacteria</taxon>
        <taxon>Hyphomicrobiales</taxon>
        <taxon>Rhizobiaceae</taxon>
        <taxon>Ciceribacter</taxon>
    </lineage>
</organism>
<sequence length="195" mass="21988">MSDAQHKLDTFFQGQDRWQAELVALRQILLGCGLNEEFKWSSPCYTINSGNVAILWGFKDNATLGFFKGVLLKDERNLLVAPGDNSRSSRVLKFTDLGQITEMEPLIRSYVLEAMELEKAGARVDLAKDDIVYPEELIAAMEADPYLQEAFESLTPGRRRGYALYFAQPKQTATRAARIDKMRARIVAGKGLHDR</sequence>
<evidence type="ECO:0000259" key="1">
    <source>
        <dbReference type="Pfam" id="PF08818"/>
    </source>
</evidence>
<dbReference type="SUPFAM" id="SSF159888">
    <property type="entry name" value="YdhG-like"/>
    <property type="match status" value="1"/>
</dbReference>
<accession>A0A376AG59</accession>
<dbReference type="AlphaFoldDB" id="A0A376AG59"/>
<feature type="domain" description="YdhG-like" evidence="1">
    <location>
        <begin position="18"/>
        <end position="115"/>
    </location>
</feature>
<proteinExistence type="predicted"/>
<evidence type="ECO:0000313" key="3">
    <source>
        <dbReference type="Proteomes" id="UP000254764"/>
    </source>
</evidence>
<dbReference type="EMBL" id="UEYP01000002">
    <property type="protein sequence ID" value="SSC66637.1"/>
    <property type="molecule type" value="Genomic_DNA"/>
</dbReference>
<name>A0A376AG59_9HYPH</name>
<dbReference type="RefSeq" id="WP_115669400.1">
    <property type="nucleotide sequence ID" value="NZ_UEYP01000002.1"/>
</dbReference>
<protein>
    <recommendedName>
        <fullName evidence="1">YdhG-like domain-containing protein</fullName>
    </recommendedName>
</protein>
<dbReference type="InterPro" id="IPR016786">
    <property type="entry name" value="YdeI_bac"/>
</dbReference>
<dbReference type="Pfam" id="PF13376">
    <property type="entry name" value="OmdA"/>
    <property type="match status" value="1"/>
</dbReference>
<reference evidence="3" key="1">
    <citation type="submission" date="2018-07" db="EMBL/GenBank/DDBJ databases">
        <authorList>
            <person name="Peiro R."/>
            <person name="Begona"/>
            <person name="Cbmso G."/>
            <person name="Lopez M."/>
            <person name="Gonzalez S."/>
        </authorList>
    </citation>
    <scope>NUCLEOTIDE SEQUENCE [LARGE SCALE GENOMIC DNA]</scope>
</reference>
<dbReference type="Pfam" id="PF08818">
    <property type="entry name" value="DUF1801"/>
    <property type="match status" value="1"/>
</dbReference>
<evidence type="ECO:0000313" key="2">
    <source>
        <dbReference type="EMBL" id="SSC66637.1"/>
    </source>
</evidence>